<dbReference type="VEuPathDB" id="FungiDB:SPRG_16211"/>
<name>A0A067BJI6_SAPPC</name>
<dbReference type="OrthoDB" id="83080at2759"/>
<keyword evidence="4" id="KW-1185">Reference proteome</keyword>
<dbReference type="GeneID" id="24137854"/>
<dbReference type="Proteomes" id="UP000030745">
    <property type="component" value="Unassembled WGS sequence"/>
</dbReference>
<organism evidence="3 4">
    <name type="scientific">Saprolegnia parasitica (strain CBS 223.65)</name>
    <dbReference type="NCBI Taxonomy" id="695850"/>
    <lineage>
        <taxon>Eukaryota</taxon>
        <taxon>Sar</taxon>
        <taxon>Stramenopiles</taxon>
        <taxon>Oomycota</taxon>
        <taxon>Saprolegniomycetes</taxon>
        <taxon>Saprolegniales</taxon>
        <taxon>Saprolegniaceae</taxon>
        <taxon>Saprolegnia</taxon>
    </lineage>
</organism>
<protein>
    <recommendedName>
        <fullName evidence="5">RxLR effector protein</fullName>
    </recommendedName>
</protein>
<evidence type="ECO:0000313" key="3">
    <source>
        <dbReference type="EMBL" id="KDO18328.1"/>
    </source>
</evidence>
<keyword evidence="2" id="KW-0732">Signal</keyword>
<feature type="signal peptide" evidence="2">
    <location>
        <begin position="1"/>
        <end position="17"/>
    </location>
</feature>
<dbReference type="EMBL" id="KK583455">
    <property type="protein sequence ID" value="KDO18328.1"/>
    <property type="molecule type" value="Genomic_DNA"/>
</dbReference>
<feature type="region of interest" description="Disordered" evidence="1">
    <location>
        <begin position="23"/>
        <end position="69"/>
    </location>
</feature>
<dbReference type="AlphaFoldDB" id="A0A067BJI6"/>
<dbReference type="OMA" id="NMQWAAV"/>
<gene>
    <name evidence="3" type="ORF">SPRG_16211</name>
</gene>
<dbReference type="RefSeq" id="XP_012210968.1">
    <property type="nucleotide sequence ID" value="XM_012355578.1"/>
</dbReference>
<reference evidence="3 4" key="1">
    <citation type="journal article" date="2013" name="PLoS Genet.">
        <title>Distinctive expansion of potential virulence genes in the genome of the oomycete fish pathogen Saprolegnia parasitica.</title>
        <authorList>
            <person name="Jiang R.H."/>
            <person name="de Bruijn I."/>
            <person name="Haas B.J."/>
            <person name="Belmonte R."/>
            <person name="Lobach L."/>
            <person name="Christie J."/>
            <person name="van den Ackerveken G."/>
            <person name="Bottin A."/>
            <person name="Bulone V."/>
            <person name="Diaz-Moreno S.M."/>
            <person name="Dumas B."/>
            <person name="Fan L."/>
            <person name="Gaulin E."/>
            <person name="Govers F."/>
            <person name="Grenville-Briggs L.J."/>
            <person name="Horner N.R."/>
            <person name="Levin J.Z."/>
            <person name="Mammella M."/>
            <person name="Meijer H.J."/>
            <person name="Morris P."/>
            <person name="Nusbaum C."/>
            <person name="Oome S."/>
            <person name="Phillips A.J."/>
            <person name="van Rooyen D."/>
            <person name="Rzeszutek E."/>
            <person name="Saraiva M."/>
            <person name="Secombes C.J."/>
            <person name="Seidl M.F."/>
            <person name="Snel B."/>
            <person name="Stassen J.H."/>
            <person name="Sykes S."/>
            <person name="Tripathy S."/>
            <person name="van den Berg H."/>
            <person name="Vega-Arreguin J.C."/>
            <person name="Wawra S."/>
            <person name="Young S.K."/>
            <person name="Zeng Q."/>
            <person name="Dieguez-Uribeondo J."/>
            <person name="Russ C."/>
            <person name="Tyler B.M."/>
            <person name="van West P."/>
        </authorList>
    </citation>
    <scope>NUCLEOTIDE SEQUENCE [LARGE SCALE GENOMIC DNA]</scope>
    <source>
        <strain evidence="3 4">CBS 223.65</strain>
    </source>
</reference>
<sequence>MGLHISVMLAVSAMTLATNDVAPFNAAPSTTTSGDNAAAQDLPNNQWASHHELAPSNNLREAGLDNERR</sequence>
<feature type="chain" id="PRO_5001636811" description="RxLR effector protein" evidence="2">
    <location>
        <begin position="18"/>
        <end position="69"/>
    </location>
</feature>
<evidence type="ECO:0008006" key="5">
    <source>
        <dbReference type="Google" id="ProtNLM"/>
    </source>
</evidence>
<dbReference type="KEGG" id="spar:SPRG_16211"/>
<evidence type="ECO:0000313" key="4">
    <source>
        <dbReference type="Proteomes" id="UP000030745"/>
    </source>
</evidence>
<evidence type="ECO:0000256" key="1">
    <source>
        <dbReference type="SAM" id="MobiDB-lite"/>
    </source>
</evidence>
<evidence type="ECO:0000256" key="2">
    <source>
        <dbReference type="SAM" id="SignalP"/>
    </source>
</evidence>
<proteinExistence type="predicted"/>
<accession>A0A067BJI6</accession>